<protein>
    <submittedName>
        <fullName evidence="3">Cell division topological specificity factor homolog, chloroplastic isoform X1</fullName>
    </submittedName>
</protein>
<dbReference type="FunCoup" id="A0A6I9S1V3">
    <property type="interactions" value="3279"/>
</dbReference>
<keyword evidence="2" id="KW-1185">Reference proteome</keyword>
<proteinExistence type="inferred from homology"/>
<dbReference type="Gene3D" id="3.30.1070.10">
    <property type="entry name" value="Cell division topological specificity factor MinE"/>
    <property type="match status" value="1"/>
</dbReference>
<dbReference type="InParanoid" id="A0A6I9S1V3"/>
<keyword evidence="3" id="KW-0131">Cell cycle</keyword>
<dbReference type="PANTHER" id="PTHR33404">
    <property type="entry name" value="CELL DIVISION TOPOLOGICAL SPECIFICITY FACTOR HOMOLOG, CHLOROPLASTIC"/>
    <property type="match status" value="1"/>
</dbReference>
<dbReference type="OrthoDB" id="1606438at2759"/>
<name>A0A6I9S1V3_ELAGV</name>
<dbReference type="GO" id="GO:0010020">
    <property type="term" value="P:chloroplast fission"/>
    <property type="evidence" value="ECO:0007669"/>
    <property type="project" value="TreeGrafter"/>
</dbReference>
<dbReference type="PANTHER" id="PTHR33404:SF2">
    <property type="entry name" value="CELL DIVISION TOPOLOGICAL SPECIFICITY FACTOR HOMOLOG, CHLOROPLASTIC"/>
    <property type="match status" value="1"/>
</dbReference>
<dbReference type="Pfam" id="PF03776">
    <property type="entry name" value="MinE"/>
    <property type="match status" value="1"/>
</dbReference>
<dbReference type="GO" id="GO:0051301">
    <property type="term" value="P:cell division"/>
    <property type="evidence" value="ECO:0007669"/>
    <property type="project" value="UniProtKB-KW"/>
</dbReference>
<reference evidence="3" key="1">
    <citation type="submission" date="2025-08" db="UniProtKB">
        <authorList>
            <consortium name="RefSeq"/>
        </authorList>
    </citation>
    <scope>IDENTIFICATION</scope>
</reference>
<dbReference type="AlphaFoldDB" id="A0A6I9S1V3"/>
<sequence>MLTCLLFSLRKLDTRTSGEYVASNNKFGSVLLRVLPPAAFCSRISFCWFNHCSGCKMCMLICIFSFNGHSICKCKPLDTSKVQLGRFLNGGSNDLRITPKWPHMEPPSSGTAQNDHRCFGIGGSKLSSATISQDAEGFLLNAINMNFFDRLSLAWRILFPTRTARRKSNARIAKQRLKMILFSDRCAVSDEARQKIVRNIIESLSEFVEIESQDKVQLNVSTDPDLGMVYSVTVPVRRVKPEYQDSEEDYRGKITGITYKDTGETSETVDVTFDFFIPNEN</sequence>
<dbReference type="InterPro" id="IPR036707">
    <property type="entry name" value="MinE_sf"/>
</dbReference>
<comment type="similarity">
    <text evidence="1">Belongs to the MinE family.</text>
</comment>
<dbReference type="InterPro" id="IPR005527">
    <property type="entry name" value="MinE"/>
</dbReference>
<evidence type="ECO:0000313" key="3">
    <source>
        <dbReference type="RefSeq" id="XP_010936376.1"/>
    </source>
</evidence>
<gene>
    <name evidence="3" type="primary">LOC105056013</name>
</gene>
<dbReference type="RefSeq" id="XP_010936376.1">
    <property type="nucleotide sequence ID" value="XM_010938074.3"/>
</dbReference>
<keyword evidence="3" id="KW-0132">Cell division</keyword>
<organism evidence="2 3">
    <name type="scientific">Elaeis guineensis var. tenera</name>
    <name type="common">Oil palm</name>
    <dbReference type="NCBI Taxonomy" id="51953"/>
    <lineage>
        <taxon>Eukaryota</taxon>
        <taxon>Viridiplantae</taxon>
        <taxon>Streptophyta</taxon>
        <taxon>Embryophyta</taxon>
        <taxon>Tracheophyta</taxon>
        <taxon>Spermatophyta</taxon>
        <taxon>Magnoliopsida</taxon>
        <taxon>Liliopsida</taxon>
        <taxon>Arecaceae</taxon>
        <taxon>Arecoideae</taxon>
        <taxon>Cocoseae</taxon>
        <taxon>Elaeidinae</taxon>
        <taxon>Elaeis</taxon>
    </lineage>
</organism>
<evidence type="ECO:0000256" key="1">
    <source>
        <dbReference type="ARBA" id="ARBA00008168"/>
    </source>
</evidence>
<accession>A0A6I9S1V3</accession>
<dbReference type="Proteomes" id="UP000504607">
    <property type="component" value="Chromosome 13"/>
</dbReference>
<evidence type="ECO:0000313" key="2">
    <source>
        <dbReference type="Proteomes" id="UP000504607"/>
    </source>
</evidence>